<dbReference type="InterPro" id="IPR019405">
    <property type="entry name" value="Lactonase_7-beta_prop"/>
</dbReference>
<feature type="region of interest" description="Disordered" evidence="4">
    <location>
        <begin position="301"/>
        <end position="372"/>
    </location>
</feature>
<dbReference type="Gene3D" id="2.130.10.10">
    <property type="entry name" value="YVTN repeat-like/Quinoprotein amine dehydrogenase"/>
    <property type="match status" value="2"/>
</dbReference>
<dbReference type="Pfam" id="PF10282">
    <property type="entry name" value="Lactonase"/>
    <property type="match status" value="1"/>
</dbReference>
<dbReference type="InterPro" id="IPR017441">
    <property type="entry name" value="Protein_kinase_ATP_BS"/>
</dbReference>
<dbReference type="InterPro" id="IPR011009">
    <property type="entry name" value="Kinase-like_dom_sf"/>
</dbReference>
<evidence type="ECO:0000256" key="1">
    <source>
        <dbReference type="ARBA" id="ARBA00022741"/>
    </source>
</evidence>
<keyword evidence="2 3" id="KW-0067">ATP-binding</keyword>
<comment type="caution">
    <text evidence="7">The sequence shown here is derived from an EMBL/GenBank/DDBJ whole genome shotgun (WGS) entry which is preliminary data.</text>
</comment>
<dbReference type="SUPFAM" id="SSF56112">
    <property type="entry name" value="Protein kinase-like (PK-like)"/>
    <property type="match status" value="1"/>
</dbReference>
<gene>
    <name evidence="7" type="ORF">PGB27_23920</name>
</gene>
<dbReference type="PROSITE" id="PS00108">
    <property type="entry name" value="PROTEIN_KINASE_ST"/>
    <property type="match status" value="1"/>
</dbReference>
<sequence>MKRFGQYELQSLIGRGGMGEVYLAHDDRRDREVALKLLPEGLGKDADYERRFRRESYRAARLREPHVIPIHDYGEVDGRLYIDMRLVDGQDLATLLAAEGALPPERAVALVGQVAEALDAAHEADLIHRDVKPANILVTPNDFVYVADFGIAHSVGQTQSTATSNGAAAGTLDYMAPERFTNGTIGPRTDVYSLACVLFECLTGTKPFLGGDFPTQVYAHVYLEPRRPSEINPGVSAALDAVVARGLAKDPDERFASAGDLARAAREALHAGQTVGFATAAPTAAATTVSPMAPPAGATAVLAAPTGTSDPTTTIPAPRVGDADAAHVSPTGSPSTPSTPPAAPPTPPPAPPTPPPTPPARPAGDGSGGSAPKRRRALVTVLVAVGAVLAVLAAVGLVALLGGTSSPGGASPGVPFDPEAGPRVVATSVARPTVGATVQVGSTPGYMEIAPSGDFGYIANRAAGVITVFDTTRNAPTGVIPVPDGGPQFVAFSPDGSRAYVSIFNQDYSLNEVGVLDTESGTFIARVPTGKRPFALDVSPDGRKVYVPNHDSGSLTVIDTATNTVVNTIALAPNPHWVDISPDGTRVYAANHESNVISTIDTSTDTVLGTVAVGKSPHSIIRHTTKPLVFNANYDDSSVSVTDVNTNRVVATIPTASHPQDITLSADGKHAYLATVDANFIQVLDTTTFRLTGEVPTGRGPTSIAVSPDGRQGYATNLLDGSVTVINLASTA</sequence>
<feature type="binding site" evidence="3">
    <location>
        <position position="36"/>
    </location>
    <ligand>
        <name>ATP</name>
        <dbReference type="ChEBI" id="CHEBI:30616"/>
    </ligand>
</feature>
<accession>A0ABT5T1Y7</accession>
<dbReference type="CDD" id="cd14014">
    <property type="entry name" value="STKc_PknB_like"/>
    <property type="match status" value="1"/>
</dbReference>
<evidence type="ECO:0000256" key="4">
    <source>
        <dbReference type="SAM" id="MobiDB-lite"/>
    </source>
</evidence>
<keyword evidence="5" id="KW-1133">Transmembrane helix</keyword>
<evidence type="ECO:0000259" key="6">
    <source>
        <dbReference type="PROSITE" id="PS50011"/>
    </source>
</evidence>
<evidence type="ECO:0000256" key="5">
    <source>
        <dbReference type="SAM" id="Phobius"/>
    </source>
</evidence>
<dbReference type="PANTHER" id="PTHR47197:SF3">
    <property type="entry name" value="DIHYDRO-HEME D1 DEHYDROGENASE"/>
    <property type="match status" value="1"/>
</dbReference>
<dbReference type="GO" id="GO:0016301">
    <property type="term" value="F:kinase activity"/>
    <property type="evidence" value="ECO:0007669"/>
    <property type="project" value="UniProtKB-KW"/>
</dbReference>
<dbReference type="InterPro" id="IPR015943">
    <property type="entry name" value="WD40/YVTN_repeat-like_dom_sf"/>
</dbReference>
<dbReference type="PANTHER" id="PTHR47197">
    <property type="entry name" value="PROTEIN NIRF"/>
    <property type="match status" value="1"/>
</dbReference>
<dbReference type="PROSITE" id="PS00107">
    <property type="entry name" value="PROTEIN_KINASE_ATP"/>
    <property type="match status" value="1"/>
</dbReference>
<dbReference type="NCBIfam" id="TIGR02276">
    <property type="entry name" value="beta_rpt_yvtn"/>
    <property type="match status" value="2"/>
</dbReference>
<keyword evidence="7" id="KW-0418">Kinase</keyword>
<dbReference type="InterPro" id="IPR008271">
    <property type="entry name" value="Ser/Thr_kinase_AS"/>
</dbReference>
<dbReference type="Pfam" id="PF00069">
    <property type="entry name" value="Pkinase"/>
    <property type="match status" value="1"/>
</dbReference>
<proteinExistence type="predicted"/>
<keyword evidence="7" id="KW-0808">Transferase</keyword>
<evidence type="ECO:0000313" key="8">
    <source>
        <dbReference type="Proteomes" id="UP001300763"/>
    </source>
</evidence>
<dbReference type="RefSeq" id="WP_274202932.1">
    <property type="nucleotide sequence ID" value="NZ_JAQZAO010000012.1"/>
</dbReference>
<dbReference type="Proteomes" id="UP001300763">
    <property type="component" value="Unassembled WGS sequence"/>
</dbReference>
<dbReference type="InterPro" id="IPR011048">
    <property type="entry name" value="Haem_d1_sf"/>
</dbReference>
<dbReference type="EMBL" id="JAQZAO010000012">
    <property type="protein sequence ID" value="MDD7968401.1"/>
    <property type="molecule type" value="Genomic_DNA"/>
</dbReference>
<feature type="compositionally biased region" description="Pro residues" evidence="4">
    <location>
        <begin position="337"/>
        <end position="361"/>
    </location>
</feature>
<dbReference type="InterPro" id="IPR051200">
    <property type="entry name" value="Host-pathogen_enzymatic-act"/>
</dbReference>
<dbReference type="Gene3D" id="3.30.200.20">
    <property type="entry name" value="Phosphorylase Kinase, domain 1"/>
    <property type="match status" value="1"/>
</dbReference>
<dbReference type="Gene3D" id="1.10.510.10">
    <property type="entry name" value="Transferase(Phosphotransferase) domain 1"/>
    <property type="match status" value="1"/>
</dbReference>
<dbReference type="InterPro" id="IPR000719">
    <property type="entry name" value="Prot_kinase_dom"/>
</dbReference>
<name>A0ABT5T1Y7_9PSEU</name>
<keyword evidence="5" id="KW-0472">Membrane</keyword>
<evidence type="ECO:0000313" key="7">
    <source>
        <dbReference type="EMBL" id="MDD7968401.1"/>
    </source>
</evidence>
<protein>
    <submittedName>
        <fullName evidence="7">Serine/threonine-protein kinase</fullName>
    </submittedName>
</protein>
<dbReference type="SUPFAM" id="SSF51004">
    <property type="entry name" value="C-terminal (heme d1) domain of cytochrome cd1-nitrite reductase"/>
    <property type="match status" value="1"/>
</dbReference>
<organism evidence="7 8">
    <name type="scientific">Actinomycetospora lemnae</name>
    <dbReference type="NCBI Taxonomy" id="3019891"/>
    <lineage>
        <taxon>Bacteria</taxon>
        <taxon>Bacillati</taxon>
        <taxon>Actinomycetota</taxon>
        <taxon>Actinomycetes</taxon>
        <taxon>Pseudonocardiales</taxon>
        <taxon>Pseudonocardiaceae</taxon>
        <taxon>Actinomycetospora</taxon>
    </lineage>
</organism>
<keyword evidence="8" id="KW-1185">Reference proteome</keyword>
<reference evidence="7 8" key="1">
    <citation type="submission" date="2023-02" db="EMBL/GenBank/DDBJ databases">
        <title>Genome sequencing required for Actinomycetospora new species description.</title>
        <authorList>
            <person name="Saimee Y."/>
            <person name="Duangmal K."/>
        </authorList>
    </citation>
    <scope>NUCLEOTIDE SEQUENCE [LARGE SCALE GENOMIC DNA]</scope>
    <source>
        <strain evidence="7 8">DW7H6</strain>
    </source>
</reference>
<keyword evidence="1 3" id="KW-0547">Nucleotide-binding</keyword>
<feature type="domain" description="Protein kinase" evidence="6">
    <location>
        <begin position="7"/>
        <end position="269"/>
    </location>
</feature>
<evidence type="ECO:0000256" key="2">
    <source>
        <dbReference type="ARBA" id="ARBA00022840"/>
    </source>
</evidence>
<dbReference type="PROSITE" id="PS50011">
    <property type="entry name" value="PROTEIN_KINASE_DOM"/>
    <property type="match status" value="1"/>
</dbReference>
<dbReference type="InterPro" id="IPR011964">
    <property type="entry name" value="YVTN_b-propeller_repeat"/>
</dbReference>
<evidence type="ECO:0000256" key="3">
    <source>
        <dbReference type="PROSITE-ProRule" id="PRU10141"/>
    </source>
</evidence>
<feature type="transmembrane region" description="Helical" evidence="5">
    <location>
        <begin position="377"/>
        <end position="401"/>
    </location>
</feature>
<keyword evidence="5" id="KW-0812">Transmembrane</keyword>
<dbReference type="SMART" id="SM00220">
    <property type="entry name" value="S_TKc"/>
    <property type="match status" value="1"/>
</dbReference>